<comment type="caution">
    <text evidence="1">The sequence shown here is derived from an EMBL/GenBank/DDBJ whole genome shotgun (WGS) entry which is preliminary data.</text>
</comment>
<accession>A0AC60PIF4</accession>
<protein>
    <submittedName>
        <fullName evidence="1">Uncharacterized protein</fullName>
    </submittedName>
</protein>
<proteinExistence type="predicted"/>
<gene>
    <name evidence="1" type="ORF">HPB47_003811</name>
</gene>
<organism evidence="1 2">
    <name type="scientific">Ixodes persulcatus</name>
    <name type="common">Taiga tick</name>
    <dbReference type="NCBI Taxonomy" id="34615"/>
    <lineage>
        <taxon>Eukaryota</taxon>
        <taxon>Metazoa</taxon>
        <taxon>Ecdysozoa</taxon>
        <taxon>Arthropoda</taxon>
        <taxon>Chelicerata</taxon>
        <taxon>Arachnida</taxon>
        <taxon>Acari</taxon>
        <taxon>Parasitiformes</taxon>
        <taxon>Ixodida</taxon>
        <taxon>Ixodoidea</taxon>
        <taxon>Ixodidae</taxon>
        <taxon>Ixodinae</taxon>
        <taxon>Ixodes</taxon>
    </lineage>
</organism>
<evidence type="ECO:0000313" key="1">
    <source>
        <dbReference type="EMBL" id="KAG0419898.1"/>
    </source>
</evidence>
<name>A0AC60PIF4_IXOPE</name>
<sequence>MCRFTSKPKASSYDATPIDKLCNAALCVVTLNTDGTFVLPLIRFYVPSATPKTPHLTMTLHPRANSAACITPRPARTVEEKSTNCPHPCVSGNVHPPSSIPSKPRPTPKPSQRLKNQGSNTFNLLSATSHSLLLTNPPPPFLTHSTPHTTSLPDPRIHTLEEENALLRRKLGATQKRTATREQRVEQLLTQMGLLTSSRVSSAPQTPLPAMATNTHDPSHTTLDTGRLERLIHDTSNHISTRFGGLERRFEDIEHTTLKALKNRSTATQADTPTTRPTLSYPTMTLSTFQETTPQISRSHNIKDTTWSPLKETLGSDYYINELQIPHRKNSQQRIGTARLTNLEKFRENSPTDPIDNLEECKTQLFTEAAKHTKELPLTQDNPAI</sequence>
<reference evidence="1 2" key="1">
    <citation type="journal article" date="2020" name="Cell">
        <title>Large-Scale Comparative Analyses of Tick Genomes Elucidate Their Genetic Diversity and Vector Capacities.</title>
        <authorList>
            <consortium name="Tick Genome and Microbiome Consortium (TIGMIC)"/>
            <person name="Jia N."/>
            <person name="Wang J."/>
            <person name="Shi W."/>
            <person name="Du L."/>
            <person name="Sun Y."/>
            <person name="Zhan W."/>
            <person name="Jiang J.F."/>
            <person name="Wang Q."/>
            <person name="Zhang B."/>
            <person name="Ji P."/>
            <person name="Bell-Sakyi L."/>
            <person name="Cui X.M."/>
            <person name="Yuan T.T."/>
            <person name="Jiang B.G."/>
            <person name="Yang W.F."/>
            <person name="Lam T.T."/>
            <person name="Chang Q.C."/>
            <person name="Ding S.J."/>
            <person name="Wang X.J."/>
            <person name="Zhu J.G."/>
            <person name="Ruan X.D."/>
            <person name="Zhao L."/>
            <person name="Wei J.T."/>
            <person name="Ye R.Z."/>
            <person name="Que T.C."/>
            <person name="Du C.H."/>
            <person name="Zhou Y.H."/>
            <person name="Cheng J.X."/>
            <person name="Dai P.F."/>
            <person name="Guo W.B."/>
            <person name="Han X.H."/>
            <person name="Huang E.J."/>
            <person name="Li L.F."/>
            <person name="Wei W."/>
            <person name="Gao Y.C."/>
            <person name="Liu J.Z."/>
            <person name="Shao H.Z."/>
            <person name="Wang X."/>
            <person name="Wang C.C."/>
            <person name="Yang T.C."/>
            <person name="Huo Q.B."/>
            <person name="Li W."/>
            <person name="Chen H.Y."/>
            <person name="Chen S.E."/>
            <person name="Zhou L.G."/>
            <person name="Ni X.B."/>
            <person name="Tian J.H."/>
            <person name="Sheng Y."/>
            <person name="Liu T."/>
            <person name="Pan Y.S."/>
            <person name="Xia L.Y."/>
            <person name="Li J."/>
            <person name="Zhao F."/>
            <person name="Cao W.C."/>
        </authorList>
    </citation>
    <scope>NUCLEOTIDE SEQUENCE [LARGE SCALE GENOMIC DNA]</scope>
    <source>
        <strain evidence="1">Iper-2018</strain>
    </source>
</reference>
<evidence type="ECO:0000313" key="2">
    <source>
        <dbReference type="Proteomes" id="UP000805193"/>
    </source>
</evidence>
<keyword evidence="2" id="KW-1185">Reference proteome</keyword>
<dbReference type="Proteomes" id="UP000805193">
    <property type="component" value="Unassembled WGS sequence"/>
</dbReference>
<feature type="non-terminal residue" evidence="1">
    <location>
        <position position="385"/>
    </location>
</feature>
<dbReference type="EMBL" id="JABSTQ010010566">
    <property type="protein sequence ID" value="KAG0419898.1"/>
    <property type="molecule type" value="Genomic_DNA"/>
</dbReference>